<dbReference type="Proteomes" id="UP000571017">
    <property type="component" value="Unassembled WGS sequence"/>
</dbReference>
<dbReference type="InterPro" id="IPR029016">
    <property type="entry name" value="GAF-like_dom_sf"/>
</dbReference>
<proteinExistence type="predicted"/>
<dbReference type="RefSeq" id="WP_181472040.1">
    <property type="nucleotide sequence ID" value="NZ_JACEFG010000002.1"/>
</dbReference>
<dbReference type="EMBL" id="JACEFG010000002">
    <property type="protein sequence ID" value="MBA2174991.1"/>
    <property type="molecule type" value="Genomic_DNA"/>
</dbReference>
<feature type="domain" description="GAF" evidence="1">
    <location>
        <begin position="8"/>
        <end position="111"/>
    </location>
</feature>
<gene>
    <name evidence="2" type="ORF">H0266_08815</name>
</gene>
<organism evidence="2 3">
    <name type="scientific">Halobacillus locisalis</name>
    <dbReference type="NCBI Taxonomy" id="220753"/>
    <lineage>
        <taxon>Bacteria</taxon>
        <taxon>Bacillati</taxon>
        <taxon>Bacillota</taxon>
        <taxon>Bacilli</taxon>
        <taxon>Bacillales</taxon>
        <taxon>Bacillaceae</taxon>
        <taxon>Halobacillus</taxon>
    </lineage>
</organism>
<dbReference type="Pfam" id="PF13185">
    <property type="entry name" value="GAF_2"/>
    <property type="match status" value="1"/>
</dbReference>
<evidence type="ECO:0000313" key="3">
    <source>
        <dbReference type="Proteomes" id="UP000571017"/>
    </source>
</evidence>
<evidence type="ECO:0000259" key="1">
    <source>
        <dbReference type="Pfam" id="PF13185"/>
    </source>
</evidence>
<accession>A0A838CSR7</accession>
<comment type="caution">
    <text evidence="2">The sequence shown here is derived from an EMBL/GenBank/DDBJ whole genome shotgun (WGS) entry which is preliminary data.</text>
</comment>
<name>A0A838CSR7_9BACI</name>
<dbReference type="SUPFAM" id="SSF55781">
    <property type="entry name" value="GAF domain-like"/>
    <property type="match status" value="1"/>
</dbReference>
<protein>
    <submittedName>
        <fullName evidence="2">GAF domain-containing protein</fullName>
    </submittedName>
</protein>
<reference evidence="2 3" key="1">
    <citation type="journal article" date="2004" name="Extremophiles">
        <title>Halobacillus locisalis sp. nov., a halophilic bacterium isolated from a marine solar saltern of the Yellow Sea in Korea.</title>
        <authorList>
            <person name="Yoon J.H."/>
            <person name="Kang K.H."/>
            <person name="Oh T.K."/>
            <person name="Park Y.H."/>
        </authorList>
    </citation>
    <scope>NUCLEOTIDE SEQUENCE [LARGE SCALE GENOMIC DNA]</scope>
    <source>
        <strain evidence="2 3">KCTC 3788</strain>
    </source>
</reference>
<evidence type="ECO:0000313" key="2">
    <source>
        <dbReference type="EMBL" id="MBA2174991.1"/>
    </source>
</evidence>
<dbReference type="InterPro" id="IPR003018">
    <property type="entry name" value="GAF"/>
</dbReference>
<dbReference type="AlphaFoldDB" id="A0A838CSR7"/>
<dbReference type="Gene3D" id="3.30.450.40">
    <property type="match status" value="1"/>
</dbReference>
<sequence length="143" mass="16292">MESSIEDVCLDLLGKTEASTIMIALLDERTNQLQWRYAVKPLNERYRRMHIGYGKGVAGKVIQTGRVWSCESREQLPSRLGKYPIVLSEQLQSFVAIPLRTDRLFGAVLLIGYRTVSPLPSKQIWGSYAERLTNMLIEKEAYA</sequence>
<keyword evidence="3" id="KW-1185">Reference proteome</keyword>